<organism evidence="3 4">
    <name type="scientific">Reticulomyxa filosa</name>
    <dbReference type="NCBI Taxonomy" id="46433"/>
    <lineage>
        <taxon>Eukaryota</taxon>
        <taxon>Sar</taxon>
        <taxon>Rhizaria</taxon>
        <taxon>Retaria</taxon>
        <taxon>Foraminifera</taxon>
        <taxon>Monothalamids</taxon>
        <taxon>Reticulomyxidae</taxon>
        <taxon>Reticulomyxa</taxon>
    </lineage>
</organism>
<feature type="non-terminal residue" evidence="3">
    <location>
        <position position="1"/>
    </location>
</feature>
<accession>X6MTK0</accession>
<gene>
    <name evidence="3" type="ORF">RFI_20366</name>
</gene>
<evidence type="ECO:0000313" key="3">
    <source>
        <dbReference type="EMBL" id="ETO16971.1"/>
    </source>
</evidence>
<feature type="compositionally biased region" description="Acidic residues" evidence="1">
    <location>
        <begin position="1"/>
        <end position="17"/>
    </location>
</feature>
<feature type="region of interest" description="Disordered" evidence="1">
    <location>
        <begin position="1"/>
        <end position="73"/>
    </location>
</feature>
<name>X6MTK0_RETFI</name>
<evidence type="ECO:0000313" key="4">
    <source>
        <dbReference type="Proteomes" id="UP000023152"/>
    </source>
</evidence>
<protein>
    <submittedName>
        <fullName evidence="3">Uncharacterized protein</fullName>
    </submittedName>
</protein>
<sequence>EDEDEDRDKDEDEEVEDAYIKPYDELPYSEGDDYEKMEVKSISDNGGNKPQYNSGDGVATTTPTRVSEKNSTSLNQRNDIFVVKQDNDVNDGHDVTKVEEQMDEYERQIPVDPLRSEHADEPQQRDNQSVSAFSKKSKNGTTKRVGYDTKHHRYASRYRLKPKRLKYGLSCCYLSFVHIYQLCVCVYACVVSMKGMRQRKKQQNWSWKEGSKYREYKRKYQQLRKWKFPNIFKVYWVTQWLGWLQISLQALFITSYGGISIFKGDPNASPESSQYKTL</sequence>
<comment type="caution">
    <text evidence="3">The sequence shown here is derived from an EMBL/GenBank/DDBJ whole genome shotgun (WGS) entry which is preliminary data.</text>
</comment>
<evidence type="ECO:0000256" key="2">
    <source>
        <dbReference type="SAM" id="Phobius"/>
    </source>
</evidence>
<keyword evidence="2" id="KW-0812">Transmembrane</keyword>
<dbReference type="OrthoDB" id="28755at2759"/>
<keyword evidence="4" id="KW-1185">Reference proteome</keyword>
<feature type="compositionally biased region" description="Basic and acidic residues" evidence="1">
    <location>
        <begin position="114"/>
        <end position="124"/>
    </location>
</feature>
<keyword evidence="2" id="KW-0472">Membrane</keyword>
<proteinExistence type="predicted"/>
<dbReference type="AlphaFoldDB" id="X6MTK0"/>
<feature type="transmembrane region" description="Helical" evidence="2">
    <location>
        <begin position="173"/>
        <end position="193"/>
    </location>
</feature>
<keyword evidence="2" id="KW-1133">Transmembrane helix</keyword>
<feature type="region of interest" description="Disordered" evidence="1">
    <location>
        <begin position="114"/>
        <end position="146"/>
    </location>
</feature>
<dbReference type="EMBL" id="ASPP01017529">
    <property type="protein sequence ID" value="ETO16971.1"/>
    <property type="molecule type" value="Genomic_DNA"/>
</dbReference>
<feature type="compositionally biased region" description="Polar residues" evidence="1">
    <location>
        <begin position="125"/>
        <end position="142"/>
    </location>
</feature>
<feature type="compositionally biased region" description="Polar residues" evidence="1">
    <location>
        <begin position="42"/>
        <end position="73"/>
    </location>
</feature>
<reference evidence="3 4" key="1">
    <citation type="journal article" date="2013" name="Curr. Biol.">
        <title>The Genome of the Foraminiferan Reticulomyxa filosa.</title>
        <authorList>
            <person name="Glockner G."/>
            <person name="Hulsmann N."/>
            <person name="Schleicher M."/>
            <person name="Noegel A.A."/>
            <person name="Eichinger L."/>
            <person name="Gallinger C."/>
            <person name="Pawlowski J."/>
            <person name="Sierra R."/>
            <person name="Euteneuer U."/>
            <person name="Pillet L."/>
            <person name="Moustafa A."/>
            <person name="Platzer M."/>
            <person name="Groth M."/>
            <person name="Szafranski K."/>
            <person name="Schliwa M."/>
        </authorList>
    </citation>
    <scope>NUCLEOTIDE SEQUENCE [LARGE SCALE GENOMIC DNA]</scope>
</reference>
<dbReference type="Proteomes" id="UP000023152">
    <property type="component" value="Unassembled WGS sequence"/>
</dbReference>
<evidence type="ECO:0000256" key="1">
    <source>
        <dbReference type="SAM" id="MobiDB-lite"/>
    </source>
</evidence>